<evidence type="ECO:0008006" key="7">
    <source>
        <dbReference type="Google" id="ProtNLM"/>
    </source>
</evidence>
<dbReference type="Proteomes" id="UP000236729">
    <property type="component" value="Unassembled WGS sequence"/>
</dbReference>
<name>A0A1H5VRL8_9PSEU</name>
<evidence type="ECO:0000256" key="2">
    <source>
        <dbReference type="SAM" id="Phobius"/>
    </source>
</evidence>
<dbReference type="EMBL" id="FOME01000001">
    <property type="protein sequence ID" value="SFC57754.1"/>
    <property type="molecule type" value="Genomic_DNA"/>
</dbReference>
<dbReference type="AlphaFoldDB" id="A0A1H5VRL8"/>
<reference evidence="5 6" key="2">
    <citation type="submission" date="2016-10" db="EMBL/GenBank/DDBJ databases">
        <authorList>
            <person name="Varghese N."/>
            <person name="Submissions S."/>
        </authorList>
    </citation>
    <scope>NUCLEOTIDE SEQUENCE [LARGE SCALE GENOMIC DNA]</scope>
    <source>
        <strain evidence="6">ATCC 20501</strain>
        <strain evidence="4 5">CGMCC 4.3529</strain>
    </source>
</reference>
<evidence type="ECO:0000313" key="4">
    <source>
        <dbReference type="EMBL" id="SFC57754.1"/>
    </source>
</evidence>
<reference evidence="3" key="1">
    <citation type="submission" date="2016-10" db="EMBL/GenBank/DDBJ databases">
        <authorList>
            <person name="de Groot N.N."/>
        </authorList>
    </citation>
    <scope>NUCLEOTIDE SEQUENCE [LARGE SCALE GENOMIC DNA]</scope>
    <source>
        <strain evidence="3">ATCC 20501</strain>
    </source>
</reference>
<gene>
    <name evidence="3" type="ORF">SAMN02982929_00965</name>
    <name evidence="4" type="ORF">SAMN05216506_1011105</name>
</gene>
<feature type="transmembrane region" description="Helical" evidence="2">
    <location>
        <begin position="58"/>
        <end position="77"/>
    </location>
</feature>
<feature type="region of interest" description="Disordered" evidence="1">
    <location>
        <begin position="343"/>
        <end position="378"/>
    </location>
</feature>
<organism evidence="3 6">
    <name type="scientific">Saccharopolyspora kobensis</name>
    <dbReference type="NCBI Taxonomy" id="146035"/>
    <lineage>
        <taxon>Bacteria</taxon>
        <taxon>Bacillati</taxon>
        <taxon>Actinomycetota</taxon>
        <taxon>Actinomycetes</taxon>
        <taxon>Pseudonocardiales</taxon>
        <taxon>Pseudonocardiaceae</taxon>
        <taxon>Saccharopolyspora</taxon>
    </lineage>
</organism>
<keyword evidence="5" id="KW-1185">Reference proteome</keyword>
<accession>A0A1H5VRL8</accession>
<proteinExistence type="predicted"/>
<feature type="compositionally biased region" description="Basic and acidic residues" evidence="1">
    <location>
        <begin position="364"/>
        <end position="378"/>
    </location>
</feature>
<dbReference type="EMBL" id="FNVB01000002">
    <property type="protein sequence ID" value="SEF89949.1"/>
    <property type="molecule type" value="Genomic_DNA"/>
</dbReference>
<keyword evidence="2" id="KW-1133">Transmembrane helix</keyword>
<sequence>MKSLRRLVPGIGQLRVQGANWLIVTSTAVITAALALVVEDGFPKTPQDKPVIVPERLTVLVVALVVLILALLWRTYVHDKKGTLFYVQVLDESMANLHNEPLKAAREERLALRSVTRWVSLNGRRRNGVIDMVEACREIGHAVEDAINTDRNDTGYTIAPNIFWPMALAVGAHLPQPDKLKLLEFEARRKGSKRRAAEFPMDSPPSGLLRRDTHELAGSQGNRVGVWLALTDKAKFYSEEKFADFGVSTLHVITLGGKIPGRDGYEPDFDRDALASFGPEISRFLREIKRETADRELVVVAMVPKTVTLAIGWHLSQTRNAFFAGTHLMHYDQPSGGYIPMRVRESQPTTPPTATAPVASGNGHKKEATGASDNPDHP</sequence>
<accession>A0A1I1KA30</accession>
<dbReference type="Proteomes" id="UP000199690">
    <property type="component" value="Unassembled WGS sequence"/>
</dbReference>
<evidence type="ECO:0000313" key="6">
    <source>
        <dbReference type="Proteomes" id="UP000236729"/>
    </source>
</evidence>
<dbReference type="RefSeq" id="WP_143185728.1">
    <property type="nucleotide sequence ID" value="NZ_FNVB01000002.1"/>
</dbReference>
<protein>
    <recommendedName>
        <fullName evidence="7">SMODS-associated and fused to various effectors domain-containing protein</fullName>
    </recommendedName>
</protein>
<feature type="transmembrane region" description="Helical" evidence="2">
    <location>
        <begin position="21"/>
        <end position="38"/>
    </location>
</feature>
<keyword evidence="2" id="KW-0812">Transmembrane</keyword>
<evidence type="ECO:0000256" key="1">
    <source>
        <dbReference type="SAM" id="MobiDB-lite"/>
    </source>
</evidence>
<evidence type="ECO:0000313" key="5">
    <source>
        <dbReference type="Proteomes" id="UP000199690"/>
    </source>
</evidence>
<keyword evidence="2" id="KW-0472">Membrane</keyword>
<evidence type="ECO:0000313" key="3">
    <source>
        <dbReference type="EMBL" id="SEF89949.1"/>
    </source>
</evidence>